<gene>
    <name evidence="1" type="ORF">SNAT2548_LOCUS26451</name>
</gene>
<proteinExistence type="predicted"/>
<dbReference type="OrthoDB" id="408761at2759"/>
<evidence type="ECO:0000313" key="1">
    <source>
        <dbReference type="EMBL" id="CAE7471224.1"/>
    </source>
</evidence>
<protein>
    <submittedName>
        <fullName evidence="1">Uncharacterized protein</fullName>
    </submittedName>
</protein>
<accession>A0A812SDZ5</accession>
<dbReference type="PROSITE" id="PS51257">
    <property type="entry name" value="PROKAR_LIPOPROTEIN"/>
    <property type="match status" value="1"/>
</dbReference>
<dbReference type="AlphaFoldDB" id="A0A812SDZ5"/>
<organism evidence="1 2">
    <name type="scientific">Symbiodinium natans</name>
    <dbReference type="NCBI Taxonomy" id="878477"/>
    <lineage>
        <taxon>Eukaryota</taxon>
        <taxon>Sar</taxon>
        <taxon>Alveolata</taxon>
        <taxon>Dinophyceae</taxon>
        <taxon>Suessiales</taxon>
        <taxon>Symbiodiniaceae</taxon>
        <taxon>Symbiodinium</taxon>
    </lineage>
</organism>
<sequence>MSLLTPRLDWILGCCTAGGCEAHGQTEFQVQLSSEPAPAHSAKHLLTSGDSFDITFTPRLFGTQGLSRASNAPFTPRQRDLRAQLELPSLQTYPVPPNLGPEAAEEAEKRVGAKVQKGAEVRKERLLEMYREFALDLHTGMYLTQLTSNRDYADIHVQLMEDLTTLKLDQSNGRIIEFPLTNVSKVYRIVKNDDKWYAAGTPLPNSSTNTEQIVVVEFMRRKLAFVFKELQATKGEGKKVTSFSTAADSQACSVLKGLGQNNDRTRMKEGIPRQFCT</sequence>
<keyword evidence="2" id="KW-1185">Reference proteome</keyword>
<dbReference type="EMBL" id="CAJNDS010002432">
    <property type="protein sequence ID" value="CAE7471224.1"/>
    <property type="molecule type" value="Genomic_DNA"/>
</dbReference>
<dbReference type="Proteomes" id="UP000604046">
    <property type="component" value="Unassembled WGS sequence"/>
</dbReference>
<comment type="caution">
    <text evidence="1">The sequence shown here is derived from an EMBL/GenBank/DDBJ whole genome shotgun (WGS) entry which is preliminary data.</text>
</comment>
<evidence type="ECO:0000313" key="2">
    <source>
        <dbReference type="Proteomes" id="UP000604046"/>
    </source>
</evidence>
<name>A0A812SDZ5_9DINO</name>
<reference evidence="1" key="1">
    <citation type="submission" date="2021-02" db="EMBL/GenBank/DDBJ databases">
        <authorList>
            <person name="Dougan E. K."/>
            <person name="Rhodes N."/>
            <person name="Thang M."/>
            <person name="Chan C."/>
        </authorList>
    </citation>
    <scope>NUCLEOTIDE SEQUENCE</scope>
</reference>